<evidence type="ECO:0000256" key="1">
    <source>
        <dbReference type="ARBA" id="ARBA00022630"/>
    </source>
</evidence>
<dbReference type="Pfam" id="PF03358">
    <property type="entry name" value="FMN_red"/>
    <property type="match status" value="1"/>
</dbReference>
<dbReference type="GO" id="GO:0016491">
    <property type="term" value="F:oxidoreductase activity"/>
    <property type="evidence" value="ECO:0007669"/>
    <property type="project" value="InterPro"/>
</dbReference>
<dbReference type="EMBL" id="UOEX01000201">
    <property type="protein sequence ID" value="VAW37134.1"/>
    <property type="molecule type" value="Genomic_DNA"/>
</dbReference>
<sequence length="191" mass="20508">MKVLAISGSARKGGNTAQLLTMVLDGLAVEGAETELFELAGRPIQGCIACYKCFAQKDGKCAVDDDVINECLSKMRAADAIILGSPTYFADVSASMKALIERCGMVARANDNMLKRKLGAGVVAVRRAGAYHVFSTLNSFFLIGEMIVVGSSYWNIGMGRDKGEVQKDEEGVKTMRDLAGNMAWLLKKIEG</sequence>
<protein>
    <submittedName>
        <fullName evidence="4">NADPH-dependent FMN reductase</fullName>
    </submittedName>
</protein>
<keyword evidence="1" id="KW-0285">Flavoprotein</keyword>
<reference evidence="4" key="1">
    <citation type="submission" date="2018-06" db="EMBL/GenBank/DDBJ databases">
        <authorList>
            <person name="Zhirakovskaya E."/>
        </authorList>
    </citation>
    <scope>NUCLEOTIDE SEQUENCE</scope>
</reference>
<dbReference type="PANTHER" id="PTHR43278">
    <property type="entry name" value="NAD(P)H-DEPENDENT FMN-CONTAINING OXIDOREDUCTASE YWQN-RELATED"/>
    <property type="match status" value="1"/>
</dbReference>
<dbReference type="AlphaFoldDB" id="A0A3B0W0J2"/>
<feature type="domain" description="NADPH-dependent FMN reductase-like" evidence="3">
    <location>
        <begin position="1"/>
        <end position="159"/>
    </location>
</feature>
<dbReference type="InterPro" id="IPR051796">
    <property type="entry name" value="ISF_SsuE-like"/>
</dbReference>
<proteinExistence type="predicted"/>
<keyword evidence="2" id="KW-0288">FMN</keyword>
<evidence type="ECO:0000256" key="2">
    <source>
        <dbReference type="ARBA" id="ARBA00022643"/>
    </source>
</evidence>
<dbReference type="InterPro" id="IPR005025">
    <property type="entry name" value="FMN_Rdtase-like_dom"/>
</dbReference>
<dbReference type="InterPro" id="IPR029039">
    <property type="entry name" value="Flavoprotein-like_sf"/>
</dbReference>
<dbReference type="Gene3D" id="3.40.50.360">
    <property type="match status" value="1"/>
</dbReference>
<dbReference type="SUPFAM" id="SSF52218">
    <property type="entry name" value="Flavoproteins"/>
    <property type="match status" value="1"/>
</dbReference>
<organism evidence="4">
    <name type="scientific">hydrothermal vent metagenome</name>
    <dbReference type="NCBI Taxonomy" id="652676"/>
    <lineage>
        <taxon>unclassified sequences</taxon>
        <taxon>metagenomes</taxon>
        <taxon>ecological metagenomes</taxon>
    </lineage>
</organism>
<gene>
    <name evidence="4" type="ORF">MNBD_DELTA03-879</name>
</gene>
<evidence type="ECO:0000313" key="4">
    <source>
        <dbReference type="EMBL" id="VAW37134.1"/>
    </source>
</evidence>
<name>A0A3B0W0J2_9ZZZZ</name>
<evidence type="ECO:0000259" key="3">
    <source>
        <dbReference type="Pfam" id="PF03358"/>
    </source>
</evidence>
<accession>A0A3B0W0J2</accession>
<dbReference type="PANTHER" id="PTHR43278:SF4">
    <property type="entry name" value="NAD(P)H-DEPENDENT FMN-CONTAINING OXIDOREDUCTASE YWQN-RELATED"/>
    <property type="match status" value="1"/>
</dbReference>